<dbReference type="Pfam" id="PF00871">
    <property type="entry name" value="Acetate_kinase"/>
    <property type="match status" value="1"/>
</dbReference>
<comment type="subunit">
    <text evidence="9">Homodimer.</text>
</comment>
<keyword evidence="8 9" id="KW-0460">Magnesium</keyword>
<dbReference type="Proteomes" id="UP000032749">
    <property type="component" value="Chromosome"/>
</dbReference>
<dbReference type="HAMAP" id="MF_00020">
    <property type="entry name" value="Acetate_kinase"/>
    <property type="match status" value="1"/>
</dbReference>
<keyword evidence="12" id="KW-1185">Reference proteome</keyword>
<feature type="binding site" evidence="9">
    <location>
        <begin position="331"/>
        <end position="335"/>
    </location>
    <ligand>
        <name>ATP</name>
        <dbReference type="ChEBI" id="CHEBI:30616"/>
    </ligand>
</feature>
<dbReference type="EMBL" id="FO203512">
    <property type="protein sequence ID" value="CCK75320.1"/>
    <property type="molecule type" value="Genomic_DNA"/>
</dbReference>
<name>R4YLD4_OLEAN</name>
<comment type="function">
    <text evidence="9">Catalyzes the formation of acetyl phosphate from acetate and ATP. Can also catalyze the reverse reaction.</text>
</comment>
<keyword evidence="4 9" id="KW-0479">Metal-binding</keyword>
<dbReference type="SUPFAM" id="SSF53067">
    <property type="entry name" value="Actin-like ATPase domain"/>
    <property type="match status" value="2"/>
</dbReference>
<dbReference type="PROSITE" id="PS01076">
    <property type="entry name" value="ACETATE_KINASE_2"/>
    <property type="match status" value="1"/>
</dbReference>
<dbReference type="InterPro" id="IPR004372">
    <property type="entry name" value="Ac/propionate_kinase"/>
</dbReference>
<dbReference type="KEGG" id="oai:OLEAN_C11440"/>
<feature type="binding site" evidence="9">
    <location>
        <position position="9"/>
    </location>
    <ligand>
        <name>Mg(2+)</name>
        <dbReference type="ChEBI" id="CHEBI:18420"/>
    </ligand>
</feature>
<feature type="binding site" evidence="9">
    <location>
        <position position="382"/>
    </location>
    <ligand>
        <name>Mg(2+)</name>
        <dbReference type="ChEBI" id="CHEBI:18420"/>
    </ligand>
</feature>
<dbReference type="GO" id="GO:0000287">
    <property type="term" value="F:magnesium ion binding"/>
    <property type="evidence" value="ECO:0007669"/>
    <property type="project" value="UniProtKB-UniRule"/>
</dbReference>
<feature type="site" description="Transition state stabilizer" evidence="9">
    <location>
        <position position="183"/>
    </location>
</feature>
<comment type="pathway">
    <text evidence="9">Metabolic intermediate biosynthesis; acetyl-CoA biosynthesis; acetyl-CoA from acetate: step 1/2.</text>
</comment>
<dbReference type="InterPro" id="IPR023865">
    <property type="entry name" value="Aliphatic_acid_kinase_CS"/>
</dbReference>
<comment type="similarity">
    <text evidence="1 9 10">Belongs to the acetokinase family.</text>
</comment>
<evidence type="ECO:0000256" key="6">
    <source>
        <dbReference type="ARBA" id="ARBA00022777"/>
    </source>
</evidence>
<dbReference type="PATRIC" id="fig|698738.3.peg.1189"/>
<evidence type="ECO:0000256" key="8">
    <source>
        <dbReference type="ARBA" id="ARBA00022842"/>
    </source>
</evidence>
<dbReference type="UniPathway" id="UPA00340">
    <property type="reaction ID" value="UER00458"/>
</dbReference>
<dbReference type="OrthoDB" id="9802453at2"/>
<keyword evidence="5 9" id="KW-0547">Nucleotide-binding</keyword>
<keyword evidence="7 9" id="KW-0067">ATP-binding</keyword>
<gene>
    <name evidence="9 11" type="primary">ackA</name>
    <name evidence="11" type="ORF">OLEAN_C11440</name>
</gene>
<feature type="binding site" evidence="9">
    <location>
        <position position="16"/>
    </location>
    <ligand>
        <name>ATP</name>
        <dbReference type="ChEBI" id="CHEBI:30616"/>
    </ligand>
</feature>
<evidence type="ECO:0000256" key="2">
    <source>
        <dbReference type="ARBA" id="ARBA00022490"/>
    </source>
</evidence>
<comment type="catalytic activity">
    <reaction evidence="9">
        <text>acetate + ATP = acetyl phosphate + ADP</text>
        <dbReference type="Rhea" id="RHEA:11352"/>
        <dbReference type="ChEBI" id="CHEBI:22191"/>
        <dbReference type="ChEBI" id="CHEBI:30089"/>
        <dbReference type="ChEBI" id="CHEBI:30616"/>
        <dbReference type="ChEBI" id="CHEBI:456216"/>
        <dbReference type="EC" id="2.7.2.1"/>
    </reaction>
</comment>
<organism evidence="11 12">
    <name type="scientific">Oleispira antarctica RB-8</name>
    <dbReference type="NCBI Taxonomy" id="698738"/>
    <lineage>
        <taxon>Bacteria</taxon>
        <taxon>Pseudomonadati</taxon>
        <taxon>Pseudomonadota</taxon>
        <taxon>Gammaproteobacteria</taxon>
        <taxon>Oceanospirillales</taxon>
        <taxon>Oceanospirillaceae</taxon>
        <taxon>Oleispira</taxon>
    </lineage>
</organism>
<dbReference type="NCBIfam" id="TIGR00016">
    <property type="entry name" value="ackA"/>
    <property type="match status" value="1"/>
</dbReference>
<evidence type="ECO:0000256" key="5">
    <source>
        <dbReference type="ARBA" id="ARBA00022741"/>
    </source>
</evidence>
<dbReference type="PANTHER" id="PTHR21060:SF21">
    <property type="entry name" value="ACETATE KINASE"/>
    <property type="match status" value="1"/>
</dbReference>
<keyword evidence="6 9" id="KW-0418">Kinase</keyword>
<keyword evidence="2 9" id="KW-0963">Cytoplasm</keyword>
<accession>R4YLD4</accession>
<dbReference type="PIRSF" id="PIRSF000722">
    <property type="entry name" value="Acetate_prop_kin"/>
    <property type="match status" value="1"/>
</dbReference>
<protein>
    <recommendedName>
        <fullName evidence="9">Acetate kinase</fullName>
        <ecNumber evidence="9">2.7.2.1</ecNumber>
    </recommendedName>
    <alternativeName>
        <fullName evidence="9">Acetokinase</fullName>
    </alternativeName>
</protein>
<dbReference type="GO" id="GO:0006085">
    <property type="term" value="P:acetyl-CoA biosynthetic process"/>
    <property type="evidence" value="ECO:0007669"/>
    <property type="project" value="UniProtKB-UniRule"/>
</dbReference>
<dbReference type="GO" id="GO:0005524">
    <property type="term" value="F:ATP binding"/>
    <property type="evidence" value="ECO:0007669"/>
    <property type="project" value="UniProtKB-KW"/>
</dbReference>
<dbReference type="GO" id="GO:0006083">
    <property type="term" value="P:acetate metabolic process"/>
    <property type="evidence" value="ECO:0007669"/>
    <property type="project" value="TreeGrafter"/>
</dbReference>
<dbReference type="GO" id="GO:0005829">
    <property type="term" value="C:cytosol"/>
    <property type="evidence" value="ECO:0007669"/>
    <property type="project" value="TreeGrafter"/>
</dbReference>
<dbReference type="PRINTS" id="PR00471">
    <property type="entry name" value="ACETATEKNASE"/>
</dbReference>
<evidence type="ECO:0000256" key="1">
    <source>
        <dbReference type="ARBA" id="ARBA00008748"/>
    </source>
</evidence>
<sequence>MSGKILVINCGSSSIKFGLYGSIDHTLTVIKTGEIVAIGAIPRLQVFDANGVSIIDKRLINGSNHAQAMSALLDWGLSVGTHTQTARDIVAIGHRVVHGGGLYDAPVRITEQVLEHLDTLDALAPLHESHNVAAIRILAELMPNVPQVACFDTSFHSTLPKVARQFALPQPLYEQGVKRYGFHGLSYEYMAECLPNLIGKDAASANVIVAHLGNGASMCAMQGGRSVATTMGFTALDGLPMATRCGDLDPGVILYLLEVLHMSNEDITELLYKQSGLLGLSGISGDMQTLLESDAEQAREAIDFYVYRINRELGALTAILGGLDALVFTAGIGEHCAAIRSRVCKLAGWAGIRVDAYHNERHSLCISAGDSPVTVWAIPTKEEWMIARHTQRLLS</sequence>
<evidence type="ECO:0000313" key="11">
    <source>
        <dbReference type="EMBL" id="CCK75320.1"/>
    </source>
</evidence>
<dbReference type="STRING" id="698738.OLEAN_C11440"/>
<dbReference type="HOGENOM" id="CLU_020352_0_0_6"/>
<dbReference type="InterPro" id="IPR043129">
    <property type="entry name" value="ATPase_NBD"/>
</dbReference>
<feature type="binding site" evidence="9">
    <location>
        <begin position="211"/>
        <end position="215"/>
    </location>
    <ligand>
        <name>ATP</name>
        <dbReference type="ChEBI" id="CHEBI:30616"/>
    </ligand>
</feature>
<dbReference type="PROSITE" id="PS01075">
    <property type="entry name" value="ACETATE_KINASE_1"/>
    <property type="match status" value="1"/>
</dbReference>
<evidence type="ECO:0000256" key="9">
    <source>
        <dbReference type="HAMAP-Rule" id="MF_00020"/>
    </source>
</evidence>
<comment type="subcellular location">
    <subcellularLocation>
        <location evidence="9">Cytoplasm</location>
    </subcellularLocation>
</comment>
<dbReference type="EC" id="2.7.2.1" evidence="9"/>
<dbReference type="InterPro" id="IPR000890">
    <property type="entry name" value="Aliphatic_acid_kin_short-chain"/>
</dbReference>
<feature type="active site" description="Proton donor/acceptor" evidence="9">
    <location>
        <position position="152"/>
    </location>
</feature>
<evidence type="ECO:0000256" key="10">
    <source>
        <dbReference type="RuleBase" id="RU003835"/>
    </source>
</evidence>
<comment type="caution">
    <text evidence="9">Lacks conserved residue(s) required for the propagation of feature annotation.</text>
</comment>
<evidence type="ECO:0000256" key="4">
    <source>
        <dbReference type="ARBA" id="ARBA00022723"/>
    </source>
</evidence>
<evidence type="ECO:0000256" key="7">
    <source>
        <dbReference type="ARBA" id="ARBA00022840"/>
    </source>
</evidence>
<keyword evidence="3 9" id="KW-0808">Transferase</keyword>
<reference evidence="11 12" key="1">
    <citation type="journal article" date="2013" name="Nat. Commun.">
        <title>Genome sequence and functional genomic analysis of the oil-degrading bacterium Oleispira antarctica.</title>
        <authorList>
            <person name="Kube M."/>
            <person name="Chernikova T.N."/>
            <person name="Al-Ramahi Y."/>
            <person name="Beloqui A."/>
            <person name="Lopez-Cortez N."/>
            <person name="Guazzaroni M.E."/>
            <person name="Heipieper H.J."/>
            <person name="Klages S."/>
            <person name="Kotsyurbenko O.R."/>
            <person name="Langer I."/>
            <person name="Nechitaylo T.Y."/>
            <person name="Lunsdorf H."/>
            <person name="Fernandez M."/>
            <person name="Juarez S."/>
            <person name="Ciordia S."/>
            <person name="Singer A."/>
            <person name="Kagan O."/>
            <person name="Egorova O."/>
            <person name="Petit P.A."/>
            <person name="Stogios P."/>
            <person name="Kim Y."/>
            <person name="Tchigvintsev A."/>
            <person name="Flick R."/>
            <person name="Denaro R."/>
            <person name="Genovese M."/>
            <person name="Albar J.P."/>
            <person name="Reva O.N."/>
            <person name="Martinez-Gomariz M."/>
            <person name="Tran H."/>
            <person name="Ferrer M."/>
            <person name="Savchenko A."/>
            <person name="Yakunin A.F."/>
            <person name="Yakimov M.M."/>
            <person name="Golyshina O.V."/>
            <person name="Reinhardt R."/>
            <person name="Golyshin P.N."/>
        </authorList>
    </citation>
    <scope>NUCLEOTIDE SEQUENCE [LARGE SCALE GENOMIC DNA]</scope>
</reference>
<comment type="cofactor">
    <cofactor evidence="9">
        <name>Mg(2+)</name>
        <dbReference type="ChEBI" id="CHEBI:18420"/>
    </cofactor>
    <cofactor evidence="9">
        <name>Mn(2+)</name>
        <dbReference type="ChEBI" id="CHEBI:29035"/>
    </cofactor>
    <text evidence="9">Mg(2+). Can also accept Mn(2+).</text>
</comment>
<dbReference type="GO" id="GO:0008776">
    <property type="term" value="F:acetate kinase activity"/>
    <property type="evidence" value="ECO:0007669"/>
    <property type="project" value="UniProtKB-UniRule"/>
</dbReference>
<evidence type="ECO:0000313" key="12">
    <source>
        <dbReference type="Proteomes" id="UP000032749"/>
    </source>
</evidence>
<dbReference type="Gene3D" id="3.30.420.40">
    <property type="match status" value="2"/>
</dbReference>
<dbReference type="PANTHER" id="PTHR21060">
    <property type="entry name" value="ACETATE KINASE"/>
    <property type="match status" value="1"/>
</dbReference>
<evidence type="ECO:0000256" key="3">
    <source>
        <dbReference type="ARBA" id="ARBA00022679"/>
    </source>
</evidence>
<dbReference type="AlphaFoldDB" id="R4YLD4"/>
<proteinExistence type="inferred from homology"/>
<feature type="site" description="Transition state stabilizer" evidence="9">
    <location>
        <position position="244"/>
    </location>
</feature>
<feature type="binding site" evidence="9">
    <location>
        <position position="95"/>
    </location>
    <ligand>
        <name>substrate</name>
    </ligand>
</feature>